<dbReference type="GO" id="GO:0022857">
    <property type="term" value="F:transmembrane transporter activity"/>
    <property type="evidence" value="ECO:0007669"/>
    <property type="project" value="InterPro"/>
</dbReference>
<evidence type="ECO:0000256" key="8">
    <source>
        <dbReference type="SAM" id="Phobius"/>
    </source>
</evidence>
<sequence length="358" mass="37880">MTQPAGALAAHPESQGTPAPDADPIELSRLDASGARASPSTEPEPGRVSASAPGPVSAQGPAERWNQPRVNIGRLAFAYYSFIIAGMNEAAVGLEHHYKGRSNVDVSWFFLTPAVGYLAAALANAPIHRQLGHRGVAVGGPFFHLATFACFAYKGAQLPAPAVIAINALSGFGNGLTEACFNAWVAGMDKAGIVQGLMYSCYSLGAFFSSLAVAFMVVEVDKAWLNYYYVVSGMALIELFGLTVVFWNKDGPGYRAEHAHEGGTRKALRSVVTWLCALFLFVCMAAEAGLGGWVVTFRLDVSSASPLAPAIANSSMWATMALGRALFGVATRGFEGRRRLTICLATCLAICVGFELLF</sequence>
<feature type="transmembrane region" description="Helical" evidence="8">
    <location>
        <begin position="197"/>
        <end position="218"/>
    </location>
</feature>
<keyword evidence="6 8" id="KW-0472">Membrane</keyword>
<feature type="region of interest" description="Disordered" evidence="7">
    <location>
        <begin position="1"/>
        <end position="63"/>
    </location>
</feature>
<keyword evidence="4 8" id="KW-0812">Transmembrane</keyword>
<evidence type="ECO:0000256" key="4">
    <source>
        <dbReference type="ARBA" id="ARBA00022692"/>
    </source>
</evidence>
<protein>
    <submittedName>
        <fullName evidence="9">Major facilitator superfamily transporter</fullName>
    </submittedName>
</protein>
<keyword evidence="3" id="KW-0813">Transport</keyword>
<comment type="subcellular location">
    <subcellularLocation>
        <location evidence="1">Endomembrane system</location>
        <topology evidence="1">Multi-pass membrane protein</topology>
    </subcellularLocation>
</comment>
<feature type="transmembrane region" description="Helical" evidence="8">
    <location>
        <begin position="224"/>
        <end position="247"/>
    </location>
</feature>
<evidence type="ECO:0000256" key="6">
    <source>
        <dbReference type="ARBA" id="ARBA00023136"/>
    </source>
</evidence>
<dbReference type="Proteomes" id="UP000824596">
    <property type="component" value="Unassembled WGS sequence"/>
</dbReference>
<dbReference type="EMBL" id="JAIZPD010000010">
    <property type="protein sequence ID" value="KAH0960238.1"/>
    <property type="molecule type" value="Genomic_DNA"/>
</dbReference>
<evidence type="ECO:0000256" key="3">
    <source>
        <dbReference type="ARBA" id="ARBA00022448"/>
    </source>
</evidence>
<gene>
    <name evidence="9" type="ORF">HRG_08393</name>
</gene>
<dbReference type="OrthoDB" id="413079at2759"/>
<dbReference type="GO" id="GO:0012505">
    <property type="term" value="C:endomembrane system"/>
    <property type="evidence" value="ECO:0007669"/>
    <property type="project" value="UniProtKB-SubCell"/>
</dbReference>
<dbReference type="InterPro" id="IPR036259">
    <property type="entry name" value="MFS_trans_sf"/>
</dbReference>
<keyword evidence="5 8" id="KW-1133">Transmembrane helix</keyword>
<accession>A0A9P8MQ59</accession>
<feature type="transmembrane region" description="Helical" evidence="8">
    <location>
        <begin position="268"/>
        <end position="295"/>
    </location>
</feature>
<evidence type="ECO:0000256" key="2">
    <source>
        <dbReference type="ARBA" id="ARBA00008335"/>
    </source>
</evidence>
<comment type="similarity">
    <text evidence="2">Belongs to the major facilitator superfamily.</text>
</comment>
<evidence type="ECO:0000256" key="1">
    <source>
        <dbReference type="ARBA" id="ARBA00004127"/>
    </source>
</evidence>
<name>A0A9P8MQ59_9HYPO</name>
<dbReference type="AlphaFoldDB" id="A0A9P8MQ59"/>
<feature type="transmembrane region" description="Helical" evidence="8">
    <location>
        <begin position="77"/>
        <end position="94"/>
    </location>
</feature>
<dbReference type="Pfam" id="PF07690">
    <property type="entry name" value="MFS_1"/>
    <property type="match status" value="1"/>
</dbReference>
<evidence type="ECO:0000256" key="5">
    <source>
        <dbReference type="ARBA" id="ARBA00022989"/>
    </source>
</evidence>
<dbReference type="PANTHER" id="PTHR23514:SF3">
    <property type="entry name" value="BYPASS OF STOP CODON PROTEIN 6"/>
    <property type="match status" value="1"/>
</dbReference>
<evidence type="ECO:0000313" key="9">
    <source>
        <dbReference type="EMBL" id="KAH0960238.1"/>
    </source>
</evidence>
<dbReference type="InterPro" id="IPR011701">
    <property type="entry name" value="MFS"/>
</dbReference>
<feature type="transmembrane region" description="Helical" evidence="8">
    <location>
        <begin position="135"/>
        <end position="156"/>
    </location>
</feature>
<dbReference type="RefSeq" id="XP_044717751.1">
    <property type="nucleotide sequence ID" value="XM_044866864.1"/>
</dbReference>
<dbReference type="GeneID" id="68357522"/>
<comment type="caution">
    <text evidence="9">The sequence shown here is derived from an EMBL/GenBank/DDBJ whole genome shotgun (WGS) entry which is preliminary data.</text>
</comment>
<feature type="transmembrane region" description="Helical" evidence="8">
    <location>
        <begin position="162"/>
        <end position="185"/>
    </location>
</feature>
<dbReference type="GO" id="GO:0016020">
    <property type="term" value="C:membrane"/>
    <property type="evidence" value="ECO:0007669"/>
    <property type="project" value="TreeGrafter"/>
</dbReference>
<feature type="transmembrane region" description="Helical" evidence="8">
    <location>
        <begin position="339"/>
        <end position="357"/>
    </location>
</feature>
<feature type="transmembrane region" description="Helical" evidence="8">
    <location>
        <begin position="307"/>
        <end position="327"/>
    </location>
</feature>
<dbReference type="SUPFAM" id="SSF103473">
    <property type="entry name" value="MFS general substrate transporter"/>
    <property type="match status" value="1"/>
</dbReference>
<dbReference type="InterPro" id="IPR051788">
    <property type="entry name" value="MFS_Transporter"/>
</dbReference>
<reference evidence="9" key="1">
    <citation type="submission" date="2021-09" db="EMBL/GenBank/DDBJ databases">
        <title>A high-quality genome of the endoparasitic fungus Hirsutella rhossiliensis with a comparison of Hirsutella genomes reveals transposable elements contributing to genome size variation.</title>
        <authorList>
            <person name="Lin R."/>
            <person name="Jiao Y."/>
            <person name="Sun X."/>
            <person name="Ling J."/>
            <person name="Xie B."/>
            <person name="Cheng X."/>
        </authorList>
    </citation>
    <scope>NUCLEOTIDE SEQUENCE</scope>
    <source>
        <strain evidence="9">HR02</strain>
    </source>
</reference>
<evidence type="ECO:0000313" key="10">
    <source>
        <dbReference type="Proteomes" id="UP000824596"/>
    </source>
</evidence>
<evidence type="ECO:0000256" key="7">
    <source>
        <dbReference type="SAM" id="MobiDB-lite"/>
    </source>
</evidence>
<organism evidence="9 10">
    <name type="scientific">Hirsutella rhossiliensis</name>
    <dbReference type="NCBI Taxonomy" id="111463"/>
    <lineage>
        <taxon>Eukaryota</taxon>
        <taxon>Fungi</taxon>
        <taxon>Dikarya</taxon>
        <taxon>Ascomycota</taxon>
        <taxon>Pezizomycotina</taxon>
        <taxon>Sordariomycetes</taxon>
        <taxon>Hypocreomycetidae</taxon>
        <taxon>Hypocreales</taxon>
        <taxon>Ophiocordycipitaceae</taxon>
        <taxon>Hirsutella</taxon>
    </lineage>
</organism>
<dbReference type="Gene3D" id="1.20.1250.20">
    <property type="entry name" value="MFS general substrate transporter like domains"/>
    <property type="match status" value="1"/>
</dbReference>
<feature type="transmembrane region" description="Helical" evidence="8">
    <location>
        <begin position="106"/>
        <end position="123"/>
    </location>
</feature>
<proteinExistence type="inferred from homology"/>
<keyword evidence="10" id="KW-1185">Reference proteome</keyword>
<dbReference type="PANTHER" id="PTHR23514">
    <property type="entry name" value="BYPASS OF STOP CODON PROTEIN 6"/>
    <property type="match status" value="1"/>
</dbReference>